<sequence length="1507" mass="170672">MDLKEGGLCKPSSPERRLRLRKDKESADNKTRLSTSNDKCEKNDTTCTSQSQCDDDSILDFKSPKRMYSVQPTIISSNKYTNKSKKKPIPHSKSKPINNDKKIEGKPSHSRKILHDVQQPPIESSFFKSEKKADPADVKTACVCPLCFKNFKDESSQAIHMKSCAIKNNVSTKKLMVAVELQERQAAERKSLGLLSAPALQEKKKPAPRKLASHDDPDLQLALALSKSLHEKEEMEEWGEQMMVISSNPLLPDNNAEQCRKTTLQSFGFISDRNISPADNLSNKTKRKRPIERTILQRRTAVERERILAERIAEILMGYRDFTQGLQEEEERSDNVEKKIIIKNRLLQELRQTENTLWDRTRLTASENVFYVDQLLPQTTPSKKEQKKSKKAKEVETVEAAVDEEELTISSNEMKACCKEKRFLDIFVKSWGDILNDSSASDIIILVRNGKHIWTHKLVFYVRCANILLDVISNDTEFATAKEKISWIDTDYDVALAFLEFVYCGVINRNSKVLDIDASLSSIRGLARKYKVNDLFAYLRQRELTSDVTKVEDDSKNCENVESIRENVETTSGVLKLNESTSNTSSNHTRDGLDNNLRPREALLQEDNIDSFEDNHTSIEESYVLESENIILMKSPDKIKSRNNTPTKFDFSASPDMFDDAPDVTKYNDTSTMCSEEQEDSNINILLSLIKQDADADISSQRSPVRRPRSAEHSESIEDTATCSKNVEQDVIEIDSDSESNSVKPPTINNSLQKNSSSDAAQSSKSSIPNQKSDLTLFIEKIQRQNAKSDSDLDTDSDIECDVQISPMRHKNPFHIDKRIPEDAQSSNAEQPISTNNKPGRLSIMERCIQSYANKNPEFYSHCSSERENGKQTETLHPISVSPKTLAEPYDDTLYCTKNFTSPAEKDSNLTKQVVTAPPSATTSQSSNESISDVEVNETEISMYSKYMKDHKDNSIAKYRAVIEKNASDSDLSNESTSSTLVNESNEIDERENDEVLTQDVDIIVSSDTEIESISSSVSCPVQDDDADHENPMFRLVQQSKKSRENNGQNIEDKENGQSVSIPKAVTTTLEEQRDSSGIIGSNHDSVNSSTGSKSDNVNLNAYFTQNTSRLNKSRDNQKGFIPNSTATFSSLDFSNVESRYSDGKDCNKFMSESSNNCELKKSIEHSFNFEDDIYLANVDVEKYEKREQQALERSQSSSVLTLTEFRKSNARRCTNKNNNKNIKTSGIADDITSGNLDRNRTSLTQNFAAIRTFKKKSLSEGQISSNILRNQETTFKDISSQLQCSYSQKIGDAKIEPKIFDKDVTPSPHYNSMSSPELHKEMKKYGLKIQKRSRAVKLLSHIYNELHPLIPTTEVIPEEKVTEISSDEDDGPPKKKRNVEDNYVEKPDNVEGNDDELLCSQDSNKSINSLKDRVSKEMEFYETESYPPLENSSDITKAFTKLINLDKALYNKILQYEPINIEELRSTLRTHGFKCKLPNLMSFLDEQCITFYVPEQSSRSRIRKKT</sequence>
<dbReference type="GO" id="GO:0006281">
    <property type="term" value="P:DNA repair"/>
    <property type="evidence" value="ECO:0007669"/>
    <property type="project" value="UniProtKB-KW"/>
</dbReference>
<feature type="compositionally biased region" description="Polar residues" evidence="8">
    <location>
        <begin position="739"/>
        <end position="752"/>
    </location>
</feature>
<feature type="region of interest" description="Disordered" evidence="8">
    <location>
        <begin position="578"/>
        <end position="597"/>
    </location>
</feature>
<dbReference type="PROSITE" id="PS50097">
    <property type="entry name" value="BTB"/>
    <property type="match status" value="1"/>
</dbReference>
<dbReference type="GO" id="GO:0000712">
    <property type="term" value="P:resolution of meiotic recombination intermediates"/>
    <property type="evidence" value="ECO:0007669"/>
    <property type="project" value="TreeGrafter"/>
</dbReference>
<dbReference type="SUPFAM" id="SSF54695">
    <property type="entry name" value="POZ domain"/>
    <property type="match status" value="1"/>
</dbReference>
<gene>
    <name evidence="10" type="ORF">X777_16620</name>
</gene>
<keyword evidence="10" id="KW-0255">Endonuclease</keyword>
<feature type="region of interest" description="Disordered" evidence="8">
    <location>
        <begin position="901"/>
        <end position="933"/>
    </location>
</feature>
<dbReference type="Gene3D" id="3.30.710.10">
    <property type="entry name" value="Potassium Channel Kv1.1, Chain A"/>
    <property type="match status" value="1"/>
</dbReference>
<feature type="compositionally biased region" description="Low complexity" evidence="8">
    <location>
        <begin position="916"/>
        <end position="927"/>
    </location>
</feature>
<dbReference type="GO" id="GO:0004519">
    <property type="term" value="F:endonuclease activity"/>
    <property type="evidence" value="ECO:0007669"/>
    <property type="project" value="UniProtKB-KW"/>
</dbReference>
<dbReference type="CDD" id="cd22999">
    <property type="entry name" value="SAP_SLX4"/>
    <property type="match status" value="1"/>
</dbReference>
<feature type="compositionally biased region" description="Basic and acidic residues" evidence="8">
    <location>
        <begin position="1"/>
        <end position="31"/>
    </location>
</feature>
<dbReference type="PANTHER" id="PTHR21541:SF3">
    <property type="entry name" value="STRUCTURE-SPECIFIC ENDONUCLEASE SUBUNIT SLX4"/>
    <property type="match status" value="1"/>
</dbReference>
<feature type="compositionally biased region" description="Basic residues" evidence="8">
    <location>
        <begin position="82"/>
        <end position="94"/>
    </location>
</feature>
<keyword evidence="3" id="KW-0227">DNA damage</keyword>
<feature type="compositionally biased region" description="Low complexity" evidence="8">
    <location>
        <begin position="753"/>
        <end position="767"/>
    </location>
</feature>
<name>A0A026VU40_OOCBI</name>
<keyword evidence="11" id="KW-1185">Reference proteome</keyword>
<dbReference type="InterPro" id="IPR011333">
    <property type="entry name" value="SKP1/BTB/POZ_sf"/>
</dbReference>
<keyword evidence="5" id="KW-0234">DNA repair</keyword>
<feature type="domain" description="BTB" evidence="9">
    <location>
        <begin position="441"/>
        <end position="511"/>
    </location>
</feature>
<dbReference type="STRING" id="2015173.A0A026VU40"/>
<dbReference type="InterPro" id="IPR000210">
    <property type="entry name" value="BTB/POZ_dom"/>
</dbReference>
<feature type="region of interest" description="Disordered" evidence="8">
    <location>
        <begin position="967"/>
        <end position="993"/>
    </location>
</feature>
<proteinExistence type="inferred from homology"/>
<evidence type="ECO:0000256" key="8">
    <source>
        <dbReference type="SAM" id="MobiDB-lite"/>
    </source>
</evidence>
<dbReference type="GO" id="GO:0033557">
    <property type="term" value="C:Slx1-Slx4 complex"/>
    <property type="evidence" value="ECO:0007669"/>
    <property type="project" value="InterPro"/>
</dbReference>
<dbReference type="Pfam" id="PF09494">
    <property type="entry name" value="Slx4"/>
    <property type="match status" value="1"/>
</dbReference>
<reference evidence="10 11" key="1">
    <citation type="journal article" date="2014" name="Curr. Biol.">
        <title>The genome of the clonal raider ant Cerapachys biroi.</title>
        <authorList>
            <person name="Oxley P.R."/>
            <person name="Ji L."/>
            <person name="Fetter-Pruneda I."/>
            <person name="McKenzie S.K."/>
            <person name="Li C."/>
            <person name="Hu H."/>
            <person name="Zhang G."/>
            <person name="Kronauer D.J."/>
        </authorList>
    </citation>
    <scope>NUCLEOTIDE SEQUENCE [LARGE SCALE GENOMIC DNA]</scope>
</reference>
<keyword evidence="10" id="KW-0378">Hydrolase</keyword>
<keyword evidence="4" id="KW-0233">DNA recombination</keyword>
<organism evidence="10 11">
    <name type="scientific">Ooceraea biroi</name>
    <name type="common">Clonal raider ant</name>
    <name type="synonym">Cerapachys biroi</name>
    <dbReference type="NCBI Taxonomy" id="2015173"/>
    <lineage>
        <taxon>Eukaryota</taxon>
        <taxon>Metazoa</taxon>
        <taxon>Ecdysozoa</taxon>
        <taxon>Arthropoda</taxon>
        <taxon>Hexapoda</taxon>
        <taxon>Insecta</taxon>
        <taxon>Pterygota</taxon>
        <taxon>Neoptera</taxon>
        <taxon>Endopterygota</taxon>
        <taxon>Hymenoptera</taxon>
        <taxon>Apocrita</taxon>
        <taxon>Aculeata</taxon>
        <taxon>Formicoidea</taxon>
        <taxon>Formicidae</taxon>
        <taxon>Dorylinae</taxon>
        <taxon>Ooceraea</taxon>
    </lineage>
</organism>
<feature type="compositionally biased region" description="Basic and acidic residues" evidence="8">
    <location>
        <begin position="588"/>
        <end position="597"/>
    </location>
</feature>
<keyword evidence="6" id="KW-0539">Nucleus</keyword>
<comment type="similarity">
    <text evidence="2">Belongs to the SLX4 family.</text>
</comment>
<dbReference type="GO" id="GO:0006260">
    <property type="term" value="P:DNA replication"/>
    <property type="evidence" value="ECO:0007669"/>
    <property type="project" value="InterPro"/>
</dbReference>
<evidence type="ECO:0000256" key="6">
    <source>
        <dbReference type="ARBA" id="ARBA00023242"/>
    </source>
</evidence>
<comment type="subcellular location">
    <subcellularLocation>
        <location evidence="1">Nucleus</location>
    </subcellularLocation>
</comment>
<dbReference type="Proteomes" id="UP000053097">
    <property type="component" value="Unassembled WGS sequence"/>
</dbReference>
<dbReference type="InterPro" id="IPR018574">
    <property type="entry name" value="Structure-sp_endonuc_su_Slx4"/>
</dbReference>
<feature type="region of interest" description="Disordered" evidence="8">
    <location>
        <begin position="1"/>
        <end position="58"/>
    </location>
</feature>
<feature type="region of interest" description="Disordered" evidence="8">
    <location>
        <begin position="1039"/>
        <end position="1098"/>
    </location>
</feature>
<evidence type="ECO:0000256" key="3">
    <source>
        <dbReference type="ARBA" id="ARBA00022763"/>
    </source>
</evidence>
<evidence type="ECO:0000259" key="9">
    <source>
        <dbReference type="PROSITE" id="PS50097"/>
    </source>
</evidence>
<evidence type="ECO:0000256" key="7">
    <source>
        <dbReference type="ARBA" id="ARBA00029496"/>
    </source>
</evidence>
<dbReference type="PANTHER" id="PTHR21541">
    <property type="entry name" value="BTB POZ DOMAIN CONTAINING 12"/>
    <property type="match status" value="1"/>
</dbReference>
<dbReference type="EMBL" id="KK107928">
    <property type="protein sequence ID" value="EZA47155.1"/>
    <property type="molecule type" value="Genomic_DNA"/>
</dbReference>
<evidence type="ECO:0000256" key="5">
    <source>
        <dbReference type="ARBA" id="ARBA00023204"/>
    </source>
</evidence>
<feature type="compositionally biased region" description="Polar residues" evidence="8">
    <location>
        <begin position="1057"/>
        <end position="1070"/>
    </location>
</feature>
<dbReference type="OMA" id="AKEKICW"/>
<feature type="region of interest" description="Disordered" evidence="8">
    <location>
        <begin position="696"/>
        <end position="772"/>
    </location>
</feature>
<feature type="compositionally biased region" description="Basic and acidic residues" evidence="8">
    <location>
        <begin position="1379"/>
        <end position="1390"/>
    </location>
</feature>
<dbReference type="Pfam" id="PF00651">
    <property type="entry name" value="BTB"/>
    <property type="match status" value="1"/>
</dbReference>
<feature type="compositionally biased region" description="Basic and acidic residues" evidence="8">
    <location>
        <begin position="98"/>
        <end position="107"/>
    </location>
</feature>
<dbReference type="OrthoDB" id="1931232at2759"/>
<feature type="region of interest" description="Disordered" evidence="8">
    <location>
        <begin position="72"/>
        <end position="109"/>
    </location>
</feature>
<keyword evidence="10" id="KW-0540">Nuclease</keyword>
<evidence type="ECO:0000256" key="4">
    <source>
        <dbReference type="ARBA" id="ARBA00023172"/>
    </source>
</evidence>
<accession>A0A026VU40</accession>
<evidence type="ECO:0000313" key="10">
    <source>
        <dbReference type="EMBL" id="EZA47155.1"/>
    </source>
</evidence>
<feature type="region of interest" description="Disordered" evidence="8">
    <location>
        <begin position="1363"/>
        <end position="1396"/>
    </location>
</feature>
<evidence type="ECO:0000256" key="1">
    <source>
        <dbReference type="ARBA" id="ARBA00004123"/>
    </source>
</evidence>
<evidence type="ECO:0000256" key="2">
    <source>
        <dbReference type="ARBA" id="ARBA00006661"/>
    </source>
</evidence>
<protein>
    <recommendedName>
        <fullName evidence="7">Structure-specific endonuclease subunit SLX4</fullName>
    </recommendedName>
</protein>
<feature type="compositionally biased region" description="Low complexity" evidence="8">
    <location>
        <begin position="969"/>
        <end position="981"/>
    </location>
</feature>
<evidence type="ECO:0000313" key="11">
    <source>
        <dbReference type="Proteomes" id="UP000053097"/>
    </source>
</evidence>
<feature type="compositionally biased region" description="Polar residues" evidence="8">
    <location>
        <begin position="1079"/>
        <end position="1098"/>
    </location>
</feature>